<dbReference type="AlphaFoldDB" id="A0A392S6G4"/>
<protein>
    <submittedName>
        <fullName evidence="2">NBS-LRR resistance protein</fullName>
    </submittedName>
</protein>
<dbReference type="EMBL" id="LXQA010319218">
    <property type="protein sequence ID" value="MCI43570.1"/>
    <property type="molecule type" value="Genomic_DNA"/>
</dbReference>
<dbReference type="Proteomes" id="UP000265520">
    <property type="component" value="Unassembled WGS sequence"/>
</dbReference>
<accession>A0A392S6G4</accession>
<comment type="caution">
    <text evidence="2">The sequence shown here is derived from an EMBL/GenBank/DDBJ whole genome shotgun (WGS) entry which is preliminary data.</text>
</comment>
<feature type="non-terminal residue" evidence="2">
    <location>
        <position position="78"/>
    </location>
</feature>
<organism evidence="2 3">
    <name type="scientific">Trifolium medium</name>
    <dbReference type="NCBI Taxonomy" id="97028"/>
    <lineage>
        <taxon>Eukaryota</taxon>
        <taxon>Viridiplantae</taxon>
        <taxon>Streptophyta</taxon>
        <taxon>Embryophyta</taxon>
        <taxon>Tracheophyta</taxon>
        <taxon>Spermatophyta</taxon>
        <taxon>Magnoliopsida</taxon>
        <taxon>eudicotyledons</taxon>
        <taxon>Gunneridae</taxon>
        <taxon>Pentapetalae</taxon>
        <taxon>rosids</taxon>
        <taxon>fabids</taxon>
        <taxon>Fabales</taxon>
        <taxon>Fabaceae</taxon>
        <taxon>Papilionoideae</taxon>
        <taxon>50 kb inversion clade</taxon>
        <taxon>NPAAA clade</taxon>
        <taxon>Hologalegina</taxon>
        <taxon>IRL clade</taxon>
        <taxon>Trifolieae</taxon>
        <taxon>Trifolium</taxon>
    </lineage>
</organism>
<feature type="compositionally biased region" description="Low complexity" evidence="1">
    <location>
        <begin position="12"/>
        <end position="25"/>
    </location>
</feature>
<sequence>MTVNSNVKEQFPSMPSKPSPSITSPTASQFPSMPSKGDPSHKVEDLSSSLLVKRELEQLVSKNHLDYENLSLLTDFLV</sequence>
<evidence type="ECO:0000313" key="2">
    <source>
        <dbReference type="EMBL" id="MCI43570.1"/>
    </source>
</evidence>
<name>A0A392S6G4_9FABA</name>
<reference evidence="2 3" key="1">
    <citation type="journal article" date="2018" name="Front. Plant Sci.">
        <title>Red Clover (Trifolium pratense) and Zigzag Clover (T. medium) - A Picture of Genomic Similarities and Differences.</title>
        <authorList>
            <person name="Dluhosova J."/>
            <person name="Istvanek J."/>
            <person name="Nedelnik J."/>
            <person name="Repkova J."/>
        </authorList>
    </citation>
    <scope>NUCLEOTIDE SEQUENCE [LARGE SCALE GENOMIC DNA]</scope>
    <source>
        <strain evidence="3">cv. 10/8</strain>
        <tissue evidence="2">Leaf</tissue>
    </source>
</reference>
<proteinExistence type="predicted"/>
<evidence type="ECO:0000313" key="3">
    <source>
        <dbReference type="Proteomes" id="UP000265520"/>
    </source>
</evidence>
<evidence type="ECO:0000256" key="1">
    <source>
        <dbReference type="SAM" id="MobiDB-lite"/>
    </source>
</evidence>
<feature type="region of interest" description="Disordered" evidence="1">
    <location>
        <begin position="1"/>
        <end position="46"/>
    </location>
</feature>
<keyword evidence="3" id="KW-1185">Reference proteome</keyword>